<keyword evidence="3" id="KW-1185">Reference proteome</keyword>
<protein>
    <recommendedName>
        <fullName evidence="4">OCRE domain-containing protein</fullName>
    </recommendedName>
</protein>
<dbReference type="Proteomes" id="UP001149813">
    <property type="component" value="Unassembled WGS sequence"/>
</dbReference>
<evidence type="ECO:0000313" key="2">
    <source>
        <dbReference type="EMBL" id="KAJ1724481.1"/>
    </source>
</evidence>
<dbReference type="InterPro" id="IPR018800">
    <property type="entry name" value="PRCC"/>
</dbReference>
<comment type="caution">
    <text evidence="2">The sequence shown here is derived from an EMBL/GenBank/DDBJ whole genome shotgun (WGS) entry which is preliminary data.</text>
</comment>
<reference evidence="2" key="1">
    <citation type="submission" date="2022-07" db="EMBL/GenBank/DDBJ databases">
        <title>Phylogenomic reconstructions and comparative analyses of Kickxellomycotina fungi.</title>
        <authorList>
            <person name="Reynolds N.K."/>
            <person name="Stajich J.E."/>
            <person name="Barry K."/>
            <person name="Grigoriev I.V."/>
            <person name="Crous P."/>
            <person name="Smith M.E."/>
        </authorList>
    </citation>
    <scope>NUCLEOTIDE SEQUENCE</scope>
    <source>
        <strain evidence="2">NBRC 32514</strain>
    </source>
</reference>
<sequence>MARPLQMSTGQQDSKPARITASKPQSLIPHSISKRQKSKPEKLPRTESSESKSTAAAASGPFFTIDASEEYIDDGSLAPETQEVTKEAPSERVNGTESDLHYDPTSGYYYDYVSGIYYHFDPETQSYIDARSLFGAHDDSTAGGDRNSGDNGDQSDSLSGISNADLQHMIGGRGGMRRDEIQAMLKAPVRQVTRSAQLQDSEYSDTKAATDFAIKQWSEQKRKQTQETIDADTVDRKKKQKHNIMYLALQAQENEVVLKEASASRQRSKKAARARYGM</sequence>
<dbReference type="CDD" id="cd16074">
    <property type="entry name" value="OCRE"/>
    <property type="match status" value="1"/>
</dbReference>
<dbReference type="OrthoDB" id="5577782at2759"/>
<evidence type="ECO:0008006" key="4">
    <source>
        <dbReference type="Google" id="ProtNLM"/>
    </source>
</evidence>
<dbReference type="EMBL" id="JANBOJ010000030">
    <property type="protein sequence ID" value="KAJ1724481.1"/>
    <property type="molecule type" value="Genomic_DNA"/>
</dbReference>
<dbReference type="AlphaFoldDB" id="A0A9W8CUA4"/>
<evidence type="ECO:0000256" key="1">
    <source>
        <dbReference type="SAM" id="MobiDB-lite"/>
    </source>
</evidence>
<gene>
    <name evidence="2" type="ORF">LPJ53_001251</name>
</gene>
<accession>A0A9W8CUA4</accession>
<organism evidence="2 3">
    <name type="scientific">Coemansia erecta</name>
    <dbReference type="NCBI Taxonomy" id="147472"/>
    <lineage>
        <taxon>Eukaryota</taxon>
        <taxon>Fungi</taxon>
        <taxon>Fungi incertae sedis</taxon>
        <taxon>Zoopagomycota</taxon>
        <taxon>Kickxellomycotina</taxon>
        <taxon>Kickxellomycetes</taxon>
        <taxon>Kickxellales</taxon>
        <taxon>Kickxellaceae</taxon>
        <taxon>Coemansia</taxon>
    </lineage>
</organism>
<feature type="compositionally biased region" description="Polar residues" evidence="1">
    <location>
        <begin position="149"/>
        <end position="161"/>
    </location>
</feature>
<evidence type="ECO:0000313" key="3">
    <source>
        <dbReference type="Proteomes" id="UP001149813"/>
    </source>
</evidence>
<feature type="compositionally biased region" description="Polar residues" evidence="1">
    <location>
        <begin position="1"/>
        <end position="14"/>
    </location>
</feature>
<name>A0A9W8CUA4_9FUNG</name>
<dbReference type="Pfam" id="PF10253">
    <property type="entry name" value="PRCC"/>
    <property type="match status" value="1"/>
</dbReference>
<feature type="region of interest" description="Disordered" evidence="1">
    <location>
        <begin position="1"/>
        <end position="101"/>
    </location>
</feature>
<proteinExistence type="predicted"/>
<feature type="compositionally biased region" description="Basic and acidic residues" evidence="1">
    <location>
        <begin position="38"/>
        <end position="50"/>
    </location>
</feature>
<feature type="region of interest" description="Disordered" evidence="1">
    <location>
        <begin position="139"/>
        <end position="161"/>
    </location>
</feature>